<dbReference type="GeneID" id="37219235"/>
<keyword evidence="3" id="KW-1185">Reference proteome</keyword>
<name>A0A395GMG3_9EURO</name>
<evidence type="ECO:0000256" key="1">
    <source>
        <dbReference type="SAM" id="MobiDB-lite"/>
    </source>
</evidence>
<evidence type="ECO:0000313" key="3">
    <source>
        <dbReference type="Proteomes" id="UP000249402"/>
    </source>
</evidence>
<sequence>MTQREGGCEVSPVDHRSRKAWMAKIREEKGETREGERERDTERREDGNVTDAQTGPVESLPPPTTSQQSAINNVGASGWLWNTSHPEHGRPSRPSIGHLPSLMEVIQCRRPCRSFPAFRVDHYDGSRRFYNLKSPPFNNKSKTVEIRPTDPPNSSMAVPGIAIDGASKNTRFGGVVYS</sequence>
<feature type="region of interest" description="Disordered" evidence="1">
    <location>
        <begin position="140"/>
        <end position="160"/>
    </location>
</feature>
<gene>
    <name evidence="2" type="ORF">BO80DRAFT_218326</name>
</gene>
<protein>
    <submittedName>
        <fullName evidence="2">Uncharacterized protein</fullName>
    </submittedName>
</protein>
<dbReference type="VEuPathDB" id="FungiDB:BO80DRAFT_218326"/>
<proteinExistence type="predicted"/>
<dbReference type="Proteomes" id="UP000249402">
    <property type="component" value="Unassembled WGS sequence"/>
</dbReference>
<feature type="region of interest" description="Disordered" evidence="1">
    <location>
        <begin position="1"/>
        <end position="70"/>
    </location>
</feature>
<dbReference type="EMBL" id="KZ824471">
    <property type="protein sequence ID" value="RAK96700.1"/>
    <property type="molecule type" value="Genomic_DNA"/>
</dbReference>
<evidence type="ECO:0000313" key="2">
    <source>
        <dbReference type="EMBL" id="RAK96700.1"/>
    </source>
</evidence>
<feature type="compositionally biased region" description="Basic and acidic residues" evidence="1">
    <location>
        <begin position="24"/>
        <end position="47"/>
    </location>
</feature>
<reference evidence="2 3" key="1">
    <citation type="submission" date="2018-02" db="EMBL/GenBank/DDBJ databases">
        <title>The genomes of Aspergillus section Nigri reveals drivers in fungal speciation.</title>
        <authorList>
            <consortium name="DOE Joint Genome Institute"/>
            <person name="Vesth T.C."/>
            <person name="Nybo J."/>
            <person name="Theobald S."/>
            <person name="Brandl J."/>
            <person name="Frisvad J.C."/>
            <person name="Nielsen K.F."/>
            <person name="Lyhne E.K."/>
            <person name="Kogle M.E."/>
            <person name="Kuo A."/>
            <person name="Riley R."/>
            <person name="Clum A."/>
            <person name="Nolan M."/>
            <person name="Lipzen A."/>
            <person name="Salamov A."/>
            <person name="Henrissat B."/>
            <person name="Wiebenga A."/>
            <person name="De vries R.P."/>
            <person name="Grigoriev I.V."/>
            <person name="Mortensen U.H."/>
            <person name="Andersen M.R."/>
            <person name="Baker S.E."/>
        </authorList>
    </citation>
    <scope>NUCLEOTIDE SEQUENCE [LARGE SCALE GENOMIC DNA]</scope>
    <source>
        <strain evidence="2 3">CBS 121593</strain>
    </source>
</reference>
<accession>A0A395GMG3</accession>
<organism evidence="2 3">
    <name type="scientific">Aspergillus ibericus CBS 121593</name>
    <dbReference type="NCBI Taxonomy" id="1448316"/>
    <lineage>
        <taxon>Eukaryota</taxon>
        <taxon>Fungi</taxon>
        <taxon>Dikarya</taxon>
        <taxon>Ascomycota</taxon>
        <taxon>Pezizomycotina</taxon>
        <taxon>Eurotiomycetes</taxon>
        <taxon>Eurotiomycetidae</taxon>
        <taxon>Eurotiales</taxon>
        <taxon>Aspergillaceae</taxon>
        <taxon>Aspergillus</taxon>
        <taxon>Aspergillus subgen. Circumdati</taxon>
    </lineage>
</organism>
<dbReference type="RefSeq" id="XP_025571028.1">
    <property type="nucleotide sequence ID" value="XM_025714370.1"/>
</dbReference>
<dbReference type="AlphaFoldDB" id="A0A395GMG3"/>